<keyword evidence="3" id="KW-0723">Serine/threonine-protein kinase</keyword>
<evidence type="ECO:0000256" key="1">
    <source>
        <dbReference type="ARBA" id="ARBA00002571"/>
    </source>
</evidence>
<feature type="domain" description="Gnk2-homologous" evidence="18">
    <location>
        <begin position="41"/>
        <end position="144"/>
    </location>
</feature>
<dbReference type="Pfam" id="PF07714">
    <property type="entry name" value="PK_Tyr_Ser-Thr"/>
    <property type="match status" value="1"/>
</dbReference>
<keyword evidence="14" id="KW-0325">Glycoprotein</keyword>
<feature type="domain" description="Gnk2-homologous" evidence="18">
    <location>
        <begin position="150"/>
        <end position="257"/>
    </location>
</feature>
<dbReference type="InterPro" id="IPR008271">
    <property type="entry name" value="Ser/Thr_kinase_AS"/>
</dbReference>
<dbReference type="InterPro" id="IPR002902">
    <property type="entry name" value="GNK2"/>
</dbReference>
<dbReference type="SMART" id="SM00220">
    <property type="entry name" value="S_TKc"/>
    <property type="match status" value="1"/>
</dbReference>
<feature type="transmembrane region" description="Helical" evidence="16">
    <location>
        <begin position="12"/>
        <end position="33"/>
    </location>
</feature>
<reference evidence="19" key="1">
    <citation type="submission" date="2015-03" db="EMBL/GenBank/DDBJ databases">
        <title>A transcriptome of Araucaria cunninghamii, an australian fine timber species.</title>
        <authorList>
            <person name="Jing Yi C.J.Y."/>
            <person name="Yin San L.Y.S."/>
            <person name="Abdul Karim S.S."/>
            <person name="Wan Azmi N.N."/>
            <person name="Hercus R.R."/>
            <person name="Croft L.L."/>
        </authorList>
    </citation>
    <scope>NUCLEOTIDE SEQUENCE</scope>
    <source>
        <strain evidence="19">MI0301</strain>
        <tissue evidence="19">Leaf</tissue>
    </source>
</reference>
<dbReference type="InterPro" id="IPR000719">
    <property type="entry name" value="Prot_kinase_dom"/>
</dbReference>
<dbReference type="AlphaFoldDB" id="A0A0D6QTZ7"/>
<evidence type="ECO:0000256" key="8">
    <source>
        <dbReference type="ARBA" id="ARBA00022741"/>
    </source>
</evidence>
<dbReference type="InterPro" id="IPR001245">
    <property type="entry name" value="Ser-Thr/Tyr_kinase_cat_dom"/>
</dbReference>
<keyword evidence="9" id="KW-0418">Kinase</keyword>
<comment type="function">
    <text evidence="1">Exerts antifungal activity through its carbohydrate-binding specificity.</text>
</comment>
<evidence type="ECO:0000259" key="17">
    <source>
        <dbReference type="PROSITE" id="PS50011"/>
    </source>
</evidence>
<dbReference type="Gene3D" id="1.10.510.10">
    <property type="entry name" value="Transferase(Phosphotransferase) domain 1"/>
    <property type="match status" value="1"/>
</dbReference>
<dbReference type="GO" id="GO:0006950">
    <property type="term" value="P:response to stress"/>
    <property type="evidence" value="ECO:0007669"/>
    <property type="project" value="UniProtKB-ARBA"/>
</dbReference>
<evidence type="ECO:0000256" key="13">
    <source>
        <dbReference type="ARBA" id="ARBA00023170"/>
    </source>
</evidence>
<dbReference type="Pfam" id="PF01657">
    <property type="entry name" value="Stress-antifung"/>
    <property type="match status" value="2"/>
</dbReference>
<feature type="compositionally biased region" description="Polar residues" evidence="15">
    <location>
        <begin position="291"/>
        <end position="300"/>
    </location>
</feature>
<dbReference type="CDD" id="cd23509">
    <property type="entry name" value="Gnk2-like"/>
    <property type="match status" value="2"/>
</dbReference>
<keyword evidence="5 16" id="KW-0812">Transmembrane</keyword>
<evidence type="ECO:0000256" key="15">
    <source>
        <dbReference type="SAM" id="MobiDB-lite"/>
    </source>
</evidence>
<dbReference type="InterPro" id="IPR052059">
    <property type="entry name" value="CR_Ser/Thr_kinase"/>
</dbReference>
<evidence type="ECO:0000313" key="19">
    <source>
        <dbReference type="EMBL" id="JAG93205.1"/>
    </source>
</evidence>
<accession>A0A0D6QTZ7</accession>
<feature type="compositionally biased region" description="Pro residues" evidence="15">
    <location>
        <begin position="261"/>
        <end position="287"/>
    </location>
</feature>
<proteinExistence type="predicted"/>
<evidence type="ECO:0000256" key="3">
    <source>
        <dbReference type="ARBA" id="ARBA00022527"/>
    </source>
</evidence>
<dbReference type="SUPFAM" id="SSF56112">
    <property type="entry name" value="Protein kinase-like (PK-like)"/>
    <property type="match status" value="1"/>
</dbReference>
<feature type="region of interest" description="Disordered" evidence="15">
    <location>
        <begin position="657"/>
        <end position="677"/>
    </location>
</feature>
<evidence type="ECO:0000256" key="11">
    <source>
        <dbReference type="ARBA" id="ARBA00022989"/>
    </source>
</evidence>
<dbReference type="GO" id="GO:0004674">
    <property type="term" value="F:protein serine/threonine kinase activity"/>
    <property type="evidence" value="ECO:0007669"/>
    <property type="project" value="UniProtKB-KW"/>
</dbReference>
<evidence type="ECO:0000256" key="10">
    <source>
        <dbReference type="ARBA" id="ARBA00022840"/>
    </source>
</evidence>
<dbReference type="InterPro" id="IPR038408">
    <property type="entry name" value="GNK2_sf"/>
</dbReference>
<evidence type="ECO:0000259" key="18">
    <source>
        <dbReference type="PROSITE" id="PS51473"/>
    </source>
</evidence>
<organism evidence="19">
    <name type="scientific">Araucaria cunninghamii</name>
    <name type="common">Hoop pine</name>
    <name type="synonym">Moreton Bay pine</name>
    <dbReference type="NCBI Taxonomy" id="56994"/>
    <lineage>
        <taxon>Eukaryota</taxon>
        <taxon>Viridiplantae</taxon>
        <taxon>Streptophyta</taxon>
        <taxon>Embryophyta</taxon>
        <taxon>Tracheophyta</taxon>
        <taxon>Spermatophyta</taxon>
        <taxon>Pinopsida</taxon>
        <taxon>Pinidae</taxon>
        <taxon>Conifers II</taxon>
        <taxon>Araucariales</taxon>
        <taxon>Araucariaceae</taxon>
        <taxon>Araucaria</taxon>
    </lineage>
</organism>
<evidence type="ECO:0000256" key="2">
    <source>
        <dbReference type="ARBA" id="ARBA00004167"/>
    </source>
</evidence>
<dbReference type="CDD" id="cd14066">
    <property type="entry name" value="STKc_IRAK"/>
    <property type="match status" value="1"/>
</dbReference>
<dbReference type="Gene3D" id="3.30.200.20">
    <property type="entry name" value="Phosphorylase Kinase, domain 1"/>
    <property type="match status" value="1"/>
</dbReference>
<dbReference type="PROSITE" id="PS00108">
    <property type="entry name" value="PROTEIN_KINASE_ST"/>
    <property type="match status" value="1"/>
</dbReference>
<dbReference type="PANTHER" id="PTHR47973">
    <property type="entry name" value="CYSTEINE-RICH RECEPTOR-LIKE PROTEIN KINASE 3"/>
    <property type="match status" value="1"/>
</dbReference>
<keyword evidence="12 16" id="KW-0472">Membrane</keyword>
<dbReference type="InterPro" id="IPR011009">
    <property type="entry name" value="Kinase-like_dom_sf"/>
</dbReference>
<evidence type="ECO:0000256" key="16">
    <source>
        <dbReference type="SAM" id="Phobius"/>
    </source>
</evidence>
<evidence type="ECO:0000256" key="6">
    <source>
        <dbReference type="ARBA" id="ARBA00022729"/>
    </source>
</evidence>
<keyword evidence="4" id="KW-0808">Transferase</keyword>
<dbReference type="GO" id="GO:0005524">
    <property type="term" value="F:ATP binding"/>
    <property type="evidence" value="ECO:0007669"/>
    <property type="project" value="UniProtKB-KW"/>
</dbReference>
<dbReference type="GO" id="GO:0016020">
    <property type="term" value="C:membrane"/>
    <property type="evidence" value="ECO:0007669"/>
    <property type="project" value="UniProtKB-SubCell"/>
</dbReference>
<evidence type="ECO:0000256" key="7">
    <source>
        <dbReference type="ARBA" id="ARBA00022737"/>
    </source>
</evidence>
<dbReference type="EMBL" id="GCKF01047602">
    <property type="protein sequence ID" value="JAG93205.1"/>
    <property type="molecule type" value="Transcribed_RNA"/>
</dbReference>
<evidence type="ECO:0000256" key="4">
    <source>
        <dbReference type="ARBA" id="ARBA00022679"/>
    </source>
</evidence>
<keyword evidence="13" id="KW-0675">Receptor</keyword>
<protein>
    <recommendedName>
        <fullName evidence="20">Cysteine-rich receptor-like protein kinase 10</fullName>
    </recommendedName>
</protein>
<keyword evidence="7" id="KW-0677">Repeat</keyword>
<dbReference type="PROSITE" id="PS50011">
    <property type="entry name" value="PROTEIN_KINASE_DOM"/>
    <property type="match status" value="1"/>
</dbReference>
<keyword evidence="6" id="KW-0732">Signal</keyword>
<feature type="domain" description="Protein kinase" evidence="17">
    <location>
        <begin position="361"/>
        <end position="677"/>
    </location>
</feature>
<sequence>MEITFKFNTRDSSAYILLKNVLLLLCVGSFYVAPYLQMCAAADNWHQCNAANYTNANKFESNLNTVLNNLVRHTSSSGGFNTSVSGQLPDQVYGLLQCRGDASVEECYNCSLQAKTAVRQSCGNVVGGKVWVDKCFLRYENYSFIGVLDTSSAGVLYNVGKATDPKAFGKAVRQLFTNLSDAAPSSPKRYSTGTTYDSWMLTNINGLVQCWMDISIDDCKKCLQDAISTLLQVTNGTQVGGVAYLGSCFAHYETYDFFTPAAPPPGSPPPEEPPADSPPPEEPPANSPPSTQSKTKSNKSPSRAAIILGILAGLLLIFGSPVLHGSPYEDRHIEEDSVINQGQGQHRVFNLETVIAATTNFHENNKLGEGGFGPVYKGIMPDGKEVAVKKLSLKSTQGRKEFLNEVKLVAKIQHRNLVNLLGCCAEGLERLLVYEYLPNKSLDKILFDPERRRELDWQKRFNIIIGIARGLLYLHEDSQMRIIHRDIKASNILLDGKMNPKIADFGLERLFSEDETHVSTAVAGTYGYMAPEYAMHGQLSVKADVYSFGVVLLEIVCGRKNTDFKSSADFQSLLDLVWRSYSRGNIVDVIDREITESCLHERAFRCIHVGLLCTQADASLRPLMSSIYSMLSNLSIVNLPDPTRPAFVNITYNPAQSHTSTSTTSTSMSASTSSELL</sequence>
<evidence type="ECO:0008006" key="20">
    <source>
        <dbReference type="Google" id="ProtNLM"/>
    </source>
</evidence>
<evidence type="ECO:0000256" key="5">
    <source>
        <dbReference type="ARBA" id="ARBA00022692"/>
    </source>
</evidence>
<keyword evidence="11 16" id="KW-1133">Transmembrane helix</keyword>
<dbReference type="FunFam" id="1.10.510.10:FF:000129">
    <property type="entry name" value="cysteine-rich receptor-like protein kinase 10"/>
    <property type="match status" value="1"/>
</dbReference>
<name>A0A0D6QTZ7_ARACU</name>
<evidence type="ECO:0000256" key="14">
    <source>
        <dbReference type="ARBA" id="ARBA00023180"/>
    </source>
</evidence>
<evidence type="ECO:0000256" key="12">
    <source>
        <dbReference type="ARBA" id="ARBA00023136"/>
    </source>
</evidence>
<dbReference type="FunFam" id="3.30.200.20:FF:000327">
    <property type="entry name" value="Cysteine-rich receptor-like protein kinase 10"/>
    <property type="match status" value="1"/>
</dbReference>
<dbReference type="Gene3D" id="3.30.430.20">
    <property type="entry name" value="Gnk2 domain, C-X8-C-X2-C motif"/>
    <property type="match status" value="2"/>
</dbReference>
<dbReference type="PROSITE" id="PS51473">
    <property type="entry name" value="GNK2"/>
    <property type="match status" value="2"/>
</dbReference>
<feature type="region of interest" description="Disordered" evidence="15">
    <location>
        <begin position="260"/>
        <end position="300"/>
    </location>
</feature>
<keyword evidence="10" id="KW-0067">ATP-binding</keyword>
<evidence type="ECO:0000256" key="9">
    <source>
        <dbReference type="ARBA" id="ARBA00022777"/>
    </source>
</evidence>
<keyword evidence="8" id="KW-0547">Nucleotide-binding</keyword>
<comment type="subcellular location">
    <subcellularLocation>
        <location evidence="2">Membrane</location>
        <topology evidence="2">Single-pass membrane protein</topology>
    </subcellularLocation>
</comment>